<dbReference type="AlphaFoldDB" id="A0A0A9G4H2"/>
<reference evidence="1" key="1">
    <citation type="submission" date="2014-09" db="EMBL/GenBank/DDBJ databases">
        <authorList>
            <person name="Magalhaes I.L.F."/>
            <person name="Oliveira U."/>
            <person name="Santos F.R."/>
            <person name="Vidigal T.H.D.A."/>
            <person name="Brescovit A.D."/>
            <person name="Santos A.J."/>
        </authorList>
    </citation>
    <scope>NUCLEOTIDE SEQUENCE</scope>
    <source>
        <tissue evidence="1">Shoot tissue taken approximately 20 cm above the soil surface</tissue>
    </source>
</reference>
<name>A0A0A9G4H2_ARUDO</name>
<accession>A0A0A9G4H2</accession>
<evidence type="ECO:0000313" key="1">
    <source>
        <dbReference type="EMBL" id="JAE17441.1"/>
    </source>
</evidence>
<sequence>MAIKNAMVFHRITVMKTGTRNENVVYSRTIIVFFSSNFLIKASICTCPFRML</sequence>
<protein>
    <submittedName>
        <fullName evidence="1">Uncharacterized protein</fullName>
    </submittedName>
</protein>
<proteinExistence type="predicted"/>
<reference evidence="1" key="2">
    <citation type="journal article" date="2015" name="Data Brief">
        <title>Shoot transcriptome of the giant reed, Arundo donax.</title>
        <authorList>
            <person name="Barrero R.A."/>
            <person name="Guerrero F.D."/>
            <person name="Moolhuijzen P."/>
            <person name="Goolsby J.A."/>
            <person name="Tidwell J."/>
            <person name="Bellgard S.E."/>
            <person name="Bellgard M.I."/>
        </authorList>
    </citation>
    <scope>NUCLEOTIDE SEQUENCE</scope>
    <source>
        <tissue evidence="1">Shoot tissue taken approximately 20 cm above the soil surface</tissue>
    </source>
</reference>
<dbReference type="EMBL" id="GBRH01180455">
    <property type="protein sequence ID" value="JAE17441.1"/>
    <property type="molecule type" value="Transcribed_RNA"/>
</dbReference>
<organism evidence="1">
    <name type="scientific">Arundo donax</name>
    <name type="common">Giant reed</name>
    <name type="synonym">Donax arundinaceus</name>
    <dbReference type="NCBI Taxonomy" id="35708"/>
    <lineage>
        <taxon>Eukaryota</taxon>
        <taxon>Viridiplantae</taxon>
        <taxon>Streptophyta</taxon>
        <taxon>Embryophyta</taxon>
        <taxon>Tracheophyta</taxon>
        <taxon>Spermatophyta</taxon>
        <taxon>Magnoliopsida</taxon>
        <taxon>Liliopsida</taxon>
        <taxon>Poales</taxon>
        <taxon>Poaceae</taxon>
        <taxon>PACMAD clade</taxon>
        <taxon>Arundinoideae</taxon>
        <taxon>Arundineae</taxon>
        <taxon>Arundo</taxon>
    </lineage>
</organism>